<dbReference type="EMBL" id="MSYM01000017">
    <property type="protein sequence ID" value="OLP05353.1"/>
    <property type="molecule type" value="Genomic_DNA"/>
</dbReference>
<comment type="caution">
    <text evidence="1">The sequence shown here is derived from an EMBL/GenBank/DDBJ whole genome shotgun (WGS) entry which is preliminary data.</text>
</comment>
<dbReference type="Proteomes" id="UP000185911">
    <property type="component" value="Unassembled WGS sequence"/>
</dbReference>
<sequence length="221" mass="25088">MEYLTFPELIQRWQCRDIDICHLIIQEKLIPSFWVRGLCGKTVNFENDEILGLQPIEEYNFGPDYGPNIGPFLFLRYPYQNSLSDCSFSLGCDSPLIEKNVTINTENCWCTFNEPISLQEVLNNGTITLMQIINYEACSLNATSSELSKKERAGLLNIIGCMIELFIEKPNSIRRSAFTSDAQVIATIEDLYKGLPGTGKSNVQTKFAEAKRNMAEYLLTK</sequence>
<gene>
    <name evidence="1" type="ORF">BLL52_3478</name>
</gene>
<organism evidence="1 2">
    <name type="scientific">Rhodoferax antarcticus ANT.BR</name>
    <dbReference type="NCBI Taxonomy" id="1111071"/>
    <lineage>
        <taxon>Bacteria</taxon>
        <taxon>Pseudomonadati</taxon>
        <taxon>Pseudomonadota</taxon>
        <taxon>Betaproteobacteria</taxon>
        <taxon>Burkholderiales</taxon>
        <taxon>Comamonadaceae</taxon>
        <taxon>Rhodoferax</taxon>
    </lineage>
</organism>
<accession>A0A1Q8YBI4</accession>
<name>A0A1Q8YBI4_9BURK</name>
<evidence type="ECO:0000313" key="2">
    <source>
        <dbReference type="Proteomes" id="UP000185911"/>
    </source>
</evidence>
<keyword evidence="2" id="KW-1185">Reference proteome</keyword>
<protein>
    <submittedName>
        <fullName evidence="1">Uncharacterized protein</fullName>
    </submittedName>
</protein>
<proteinExistence type="predicted"/>
<evidence type="ECO:0000313" key="1">
    <source>
        <dbReference type="EMBL" id="OLP05353.1"/>
    </source>
</evidence>
<reference evidence="1 2" key="1">
    <citation type="submission" date="2017-01" db="EMBL/GenBank/DDBJ databases">
        <title>Genome sequence of Rhodoferax antarcticus ANT.BR, a psychrophilic purple nonsulfur bacterium from an Antarctic microbial mat.</title>
        <authorList>
            <person name="Baker J."/>
            <person name="Riester C."/>
            <person name="Skinner B."/>
            <person name="Newell A."/>
            <person name="Swingley W."/>
            <person name="Madigan M."/>
            <person name="Jung D."/>
            <person name="Asao M."/>
            <person name="Chen M."/>
            <person name="Loughlin P."/>
            <person name="Pan H."/>
            <person name="Lin S."/>
            <person name="Li N."/>
            <person name="Shaw J."/>
            <person name="Prado M."/>
            <person name="Sherman C."/>
            <person name="Li X."/>
            <person name="Tang J."/>
            <person name="Blankenship R."/>
            <person name="Zhao T."/>
            <person name="Touchman J."/>
            <person name="Sattley M."/>
        </authorList>
    </citation>
    <scope>NUCLEOTIDE SEQUENCE [LARGE SCALE GENOMIC DNA]</scope>
    <source>
        <strain evidence="1 2">ANT.BR</strain>
    </source>
</reference>
<dbReference type="AlphaFoldDB" id="A0A1Q8YBI4"/>